<evidence type="ECO:0000256" key="1">
    <source>
        <dbReference type="SAM" id="SignalP"/>
    </source>
</evidence>
<accession>A0A6G1J731</accession>
<protein>
    <recommendedName>
        <fullName evidence="4">Secreted protein</fullName>
    </recommendedName>
</protein>
<keyword evidence="1" id="KW-0732">Signal</keyword>
<feature type="signal peptide" evidence="1">
    <location>
        <begin position="1"/>
        <end position="26"/>
    </location>
</feature>
<evidence type="ECO:0008006" key="4">
    <source>
        <dbReference type="Google" id="ProtNLM"/>
    </source>
</evidence>
<proteinExistence type="predicted"/>
<feature type="chain" id="PRO_5026189610" description="Secreted protein" evidence="1">
    <location>
        <begin position="27"/>
        <end position="93"/>
    </location>
</feature>
<dbReference type="Proteomes" id="UP000799291">
    <property type="component" value="Unassembled WGS sequence"/>
</dbReference>
<dbReference type="EMBL" id="MU005577">
    <property type="protein sequence ID" value="KAF2686020.1"/>
    <property type="molecule type" value="Genomic_DNA"/>
</dbReference>
<reference evidence="2" key="1">
    <citation type="journal article" date="2020" name="Stud. Mycol.">
        <title>101 Dothideomycetes genomes: a test case for predicting lifestyles and emergence of pathogens.</title>
        <authorList>
            <person name="Haridas S."/>
            <person name="Albert R."/>
            <person name="Binder M."/>
            <person name="Bloem J."/>
            <person name="Labutti K."/>
            <person name="Salamov A."/>
            <person name="Andreopoulos B."/>
            <person name="Baker S."/>
            <person name="Barry K."/>
            <person name="Bills G."/>
            <person name="Bluhm B."/>
            <person name="Cannon C."/>
            <person name="Castanera R."/>
            <person name="Culley D."/>
            <person name="Daum C."/>
            <person name="Ezra D."/>
            <person name="Gonzalez J."/>
            <person name="Henrissat B."/>
            <person name="Kuo A."/>
            <person name="Liang C."/>
            <person name="Lipzen A."/>
            <person name="Lutzoni F."/>
            <person name="Magnuson J."/>
            <person name="Mondo S."/>
            <person name="Nolan M."/>
            <person name="Ohm R."/>
            <person name="Pangilinan J."/>
            <person name="Park H.-J."/>
            <person name="Ramirez L."/>
            <person name="Alfaro M."/>
            <person name="Sun H."/>
            <person name="Tritt A."/>
            <person name="Yoshinaga Y."/>
            <person name="Zwiers L.-H."/>
            <person name="Turgeon B."/>
            <person name="Goodwin S."/>
            <person name="Spatafora J."/>
            <person name="Crous P."/>
            <person name="Grigoriev I."/>
        </authorList>
    </citation>
    <scope>NUCLEOTIDE SEQUENCE</scope>
    <source>
        <strain evidence="2">CBS 122367</strain>
    </source>
</reference>
<gene>
    <name evidence="2" type="ORF">K458DRAFT_207865</name>
</gene>
<organism evidence="2 3">
    <name type="scientific">Lentithecium fluviatile CBS 122367</name>
    <dbReference type="NCBI Taxonomy" id="1168545"/>
    <lineage>
        <taxon>Eukaryota</taxon>
        <taxon>Fungi</taxon>
        <taxon>Dikarya</taxon>
        <taxon>Ascomycota</taxon>
        <taxon>Pezizomycotina</taxon>
        <taxon>Dothideomycetes</taxon>
        <taxon>Pleosporomycetidae</taxon>
        <taxon>Pleosporales</taxon>
        <taxon>Massarineae</taxon>
        <taxon>Lentitheciaceae</taxon>
        <taxon>Lentithecium</taxon>
    </lineage>
</organism>
<evidence type="ECO:0000313" key="2">
    <source>
        <dbReference type="EMBL" id="KAF2686020.1"/>
    </source>
</evidence>
<evidence type="ECO:0000313" key="3">
    <source>
        <dbReference type="Proteomes" id="UP000799291"/>
    </source>
</evidence>
<name>A0A6G1J731_9PLEO</name>
<dbReference type="AlphaFoldDB" id="A0A6G1J731"/>
<keyword evidence="3" id="KW-1185">Reference proteome</keyword>
<sequence length="93" mass="11230">MGWLYWSVMWWRWSKRWMICWTLGAGRRLHEWRVSPFLYSGLGVSLLEARPRARRYGIIFMCESEVKYERHLNGALWASPRWFLGLLSCVICC</sequence>